<keyword evidence="6" id="KW-1185">Reference proteome</keyword>
<dbReference type="PANTHER" id="PTHR11469:SF1">
    <property type="entry name" value="GLUCOSE-6-PHOSPHATE ISOMERASE"/>
    <property type="match status" value="1"/>
</dbReference>
<dbReference type="EC" id="5.3.1.9" evidence="4"/>
<dbReference type="InterPro" id="IPR046348">
    <property type="entry name" value="SIS_dom_sf"/>
</dbReference>
<dbReference type="PANTHER" id="PTHR11469">
    <property type="entry name" value="GLUCOSE-6-PHOSPHATE ISOMERASE"/>
    <property type="match status" value="1"/>
</dbReference>
<reference evidence="6" key="1">
    <citation type="submission" date="2016-10" db="EMBL/GenBank/DDBJ databases">
        <authorList>
            <person name="Varghese N."/>
            <person name="Submissions S."/>
        </authorList>
    </citation>
    <scope>NUCLEOTIDE SEQUENCE [LARGE SCALE GENOMIC DNA]</scope>
    <source>
        <strain evidence="6">DSM 11005</strain>
    </source>
</reference>
<dbReference type="PRINTS" id="PR00662">
    <property type="entry name" value="G6PISOMERASE"/>
</dbReference>
<keyword evidence="1 4" id="KW-0312">Gluconeogenesis</keyword>
<evidence type="ECO:0000313" key="6">
    <source>
        <dbReference type="Proteomes" id="UP000198943"/>
    </source>
</evidence>
<dbReference type="AlphaFoldDB" id="A0A1G6IK99"/>
<dbReference type="GO" id="GO:0051156">
    <property type="term" value="P:glucose 6-phosphate metabolic process"/>
    <property type="evidence" value="ECO:0007669"/>
    <property type="project" value="TreeGrafter"/>
</dbReference>
<dbReference type="Proteomes" id="UP000198943">
    <property type="component" value="Unassembled WGS sequence"/>
</dbReference>
<keyword evidence="2 4" id="KW-0324">Glycolysis</keyword>
<dbReference type="SUPFAM" id="SSF53697">
    <property type="entry name" value="SIS domain"/>
    <property type="match status" value="1"/>
</dbReference>
<dbReference type="GO" id="GO:0005829">
    <property type="term" value="C:cytosol"/>
    <property type="evidence" value="ECO:0007669"/>
    <property type="project" value="TreeGrafter"/>
</dbReference>
<gene>
    <name evidence="5" type="ORF">SAMN04487864_102117</name>
</gene>
<evidence type="ECO:0000313" key="5">
    <source>
        <dbReference type="EMBL" id="SDC06830.1"/>
    </source>
</evidence>
<dbReference type="RefSeq" id="WP_093729290.1">
    <property type="nucleotide sequence ID" value="NZ_FMYW01000002.1"/>
</dbReference>
<dbReference type="EMBL" id="FMYW01000002">
    <property type="protein sequence ID" value="SDC06830.1"/>
    <property type="molecule type" value="Genomic_DNA"/>
</dbReference>
<organism evidence="5 6">
    <name type="scientific">Succiniclasticum ruminis</name>
    <dbReference type="NCBI Taxonomy" id="40841"/>
    <lineage>
        <taxon>Bacteria</taxon>
        <taxon>Bacillati</taxon>
        <taxon>Bacillota</taxon>
        <taxon>Negativicutes</taxon>
        <taxon>Acidaminococcales</taxon>
        <taxon>Acidaminococcaceae</taxon>
        <taxon>Succiniclasticum</taxon>
    </lineage>
</organism>
<dbReference type="UniPathway" id="UPA00109">
    <property type="reaction ID" value="UER00181"/>
</dbReference>
<dbReference type="PROSITE" id="PS51463">
    <property type="entry name" value="P_GLUCOSE_ISOMERASE_3"/>
    <property type="match status" value="1"/>
</dbReference>
<comment type="catalytic activity">
    <reaction evidence="4">
        <text>alpha-D-glucose 6-phosphate = beta-D-fructose 6-phosphate</text>
        <dbReference type="Rhea" id="RHEA:11816"/>
        <dbReference type="ChEBI" id="CHEBI:57634"/>
        <dbReference type="ChEBI" id="CHEBI:58225"/>
        <dbReference type="EC" id="5.3.1.9"/>
    </reaction>
</comment>
<dbReference type="OrthoDB" id="140919at2"/>
<dbReference type="GO" id="GO:0006096">
    <property type="term" value="P:glycolytic process"/>
    <property type="evidence" value="ECO:0007669"/>
    <property type="project" value="UniProtKB-UniPathway"/>
</dbReference>
<evidence type="ECO:0000256" key="1">
    <source>
        <dbReference type="ARBA" id="ARBA00022432"/>
    </source>
</evidence>
<sequence>MKLTGCIGIREGFQFQYQNLVGEGRVTEEALQALQPAMEQAVKAVRAIRSEGFSKAHLSKDGTPEHVYFPRQAYLAEGNPNDEASVKRLEALGAAWKDSVDAAVFIGIGGSYLGDKVIFDLAAKPYWNQLPKKERNGYPQIYFAGNNVDGVALQGLLRQLTLQAQHVKHPLHIQLVPISKSGTTMEPLTSFAALLNYMKAHPEWFTVDVTAVTGLDAKESLLYRLAQENNWPAYSIPEGIGGRFCILSNPGLLMCAALGYDIRALLDGAREMSELCLATEGTDNPALLNASLKYLAAEKLGADIEVLMGYGDTLQCLGAWYVQLLAESLGKRLDRNGKTAFYGRTPVVAVGTTDMHSMTQQHQDGKRNKVIQFLEVAKPAETIVVNNPFPKEKAFALYAGKEMNVLLQAALKANETALTEDGRLNARYILPELAPRYVGQLLMFLMYSIAYEGELADVDAYDQPGVEAYKRIMKAELAKA</sequence>
<protein>
    <recommendedName>
        <fullName evidence="4">Glucose-6-phosphate isomerase</fullName>
        <ecNumber evidence="4">5.3.1.9</ecNumber>
    </recommendedName>
</protein>
<name>A0A1G6IK99_9FIRM</name>
<proteinExistence type="inferred from homology"/>
<keyword evidence="3 4" id="KW-0413">Isomerase</keyword>
<accession>A0A1G6IK99</accession>
<evidence type="ECO:0000256" key="2">
    <source>
        <dbReference type="ARBA" id="ARBA00023152"/>
    </source>
</evidence>
<dbReference type="CDD" id="cd05016">
    <property type="entry name" value="SIS_PGI_2"/>
    <property type="match status" value="1"/>
</dbReference>
<dbReference type="GO" id="GO:0006094">
    <property type="term" value="P:gluconeogenesis"/>
    <property type="evidence" value="ECO:0007669"/>
    <property type="project" value="UniProtKB-KW"/>
</dbReference>
<dbReference type="Gene3D" id="3.40.50.10490">
    <property type="entry name" value="Glucose-6-phosphate isomerase like protein, domain 1"/>
    <property type="match status" value="2"/>
</dbReference>
<dbReference type="InterPro" id="IPR001672">
    <property type="entry name" value="G6P_Isomerase"/>
</dbReference>
<dbReference type="GO" id="GO:0097367">
    <property type="term" value="F:carbohydrate derivative binding"/>
    <property type="evidence" value="ECO:0007669"/>
    <property type="project" value="InterPro"/>
</dbReference>
<dbReference type="GO" id="GO:0004347">
    <property type="term" value="F:glucose-6-phosphate isomerase activity"/>
    <property type="evidence" value="ECO:0007669"/>
    <property type="project" value="UniProtKB-EC"/>
</dbReference>
<comment type="similarity">
    <text evidence="4">Belongs to the GPI family.</text>
</comment>
<comment type="pathway">
    <text evidence="4">Carbohydrate degradation; glycolysis; D-glyceraldehyde 3-phosphate and glycerone phosphate from D-glucose: step 2/4.</text>
</comment>
<dbReference type="GO" id="GO:0048029">
    <property type="term" value="F:monosaccharide binding"/>
    <property type="evidence" value="ECO:0007669"/>
    <property type="project" value="TreeGrafter"/>
</dbReference>
<evidence type="ECO:0000256" key="4">
    <source>
        <dbReference type="RuleBase" id="RU000612"/>
    </source>
</evidence>
<dbReference type="Pfam" id="PF00342">
    <property type="entry name" value="PGI"/>
    <property type="match status" value="1"/>
</dbReference>
<evidence type="ECO:0000256" key="3">
    <source>
        <dbReference type="ARBA" id="ARBA00023235"/>
    </source>
</evidence>
<dbReference type="InterPro" id="IPR035482">
    <property type="entry name" value="SIS_PGI_2"/>
</dbReference>